<dbReference type="GO" id="GO:0016791">
    <property type="term" value="F:phosphatase activity"/>
    <property type="evidence" value="ECO:0007669"/>
    <property type="project" value="TreeGrafter"/>
</dbReference>
<dbReference type="Proteomes" id="UP000310263">
    <property type="component" value="Unassembled WGS sequence"/>
</dbReference>
<dbReference type="Gene3D" id="3.40.50.1000">
    <property type="entry name" value="HAD superfamily/HAD-like"/>
    <property type="match status" value="1"/>
</dbReference>
<dbReference type="Pfam" id="PF08282">
    <property type="entry name" value="Hydrolase_3"/>
    <property type="match status" value="1"/>
</dbReference>
<comment type="caution">
    <text evidence="1">The sequence shown here is derived from an EMBL/GenBank/DDBJ whole genome shotgun (WGS) entry which is preliminary data.</text>
</comment>
<keyword evidence="2" id="KW-1185">Reference proteome</keyword>
<protein>
    <submittedName>
        <fullName evidence="1">HAD-IIB family hydrolase</fullName>
    </submittedName>
</protein>
<dbReference type="NCBIfam" id="TIGR01484">
    <property type="entry name" value="HAD-SF-IIB"/>
    <property type="match status" value="1"/>
</dbReference>
<dbReference type="PANTHER" id="PTHR10000">
    <property type="entry name" value="PHOSPHOSERINE PHOSPHATASE"/>
    <property type="match status" value="1"/>
</dbReference>
<dbReference type="EMBL" id="SRYE01000002">
    <property type="protein sequence ID" value="TGY62734.1"/>
    <property type="molecule type" value="Genomic_DNA"/>
</dbReference>
<keyword evidence="1" id="KW-0378">Hydrolase</keyword>
<dbReference type="SUPFAM" id="SSF56784">
    <property type="entry name" value="HAD-like"/>
    <property type="match status" value="1"/>
</dbReference>
<evidence type="ECO:0000313" key="2">
    <source>
        <dbReference type="Proteomes" id="UP000310263"/>
    </source>
</evidence>
<gene>
    <name evidence="1" type="ORF">E5334_04855</name>
</gene>
<evidence type="ECO:0000313" key="1">
    <source>
        <dbReference type="EMBL" id="TGY62734.1"/>
    </source>
</evidence>
<dbReference type="InterPro" id="IPR036412">
    <property type="entry name" value="HAD-like_sf"/>
</dbReference>
<organism evidence="1 2">
    <name type="scientific">Muricaecibacterium torontonense</name>
    <dbReference type="NCBI Taxonomy" id="3032871"/>
    <lineage>
        <taxon>Bacteria</taxon>
        <taxon>Bacillati</taxon>
        <taxon>Actinomycetota</taxon>
        <taxon>Coriobacteriia</taxon>
        <taxon>Coriobacteriales</taxon>
        <taxon>Atopobiaceae</taxon>
        <taxon>Muricaecibacterium</taxon>
    </lineage>
</organism>
<dbReference type="PANTHER" id="PTHR10000:SF8">
    <property type="entry name" value="HAD SUPERFAMILY HYDROLASE-LIKE, TYPE 3"/>
    <property type="match status" value="1"/>
</dbReference>
<sequence length="286" mass="30671">MSLPKVAFFDIDGTLIDSNPEIYAQAQAPDAPKELVESVFLPTPAVQRALRRFVEAGNLAFLCSGRPPEGLSMLLDALPFAGYIALAGSYVQLGDTPLLASEGLFERLVPALEALEACDVAALFEGPRGSAVYLPSPHHELPAMNIEVIEDAQELKERGDELTLVKAFWMAEEDKRLGPVRDELNRLYRISDLGVGGSELTLPEFSKGSAIKVMLDAIGPHETVYGFGDSENDISMLEAAEVAVVMDNATNAIKAYGDVIAPAVTQDGVAQVLDAIMQGNKIPCLN</sequence>
<reference evidence="1 2" key="1">
    <citation type="submission" date="2019-04" db="EMBL/GenBank/DDBJ databases">
        <title>Microbes associate with the intestines of laboratory mice.</title>
        <authorList>
            <person name="Navarre W."/>
            <person name="Wong E."/>
            <person name="Huang K."/>
            <person name="Tropini C."/>
            <person name="Ng K."/>
            <person name="Yu B."/>
        </authorList>
    </citation>
    <scope>NUCLEOTIDE SEQUENCE [LARGE SCALE GENOMIC DNA]</scope>
    <source>
        <strain evidence="1 2">NM07_P-09</strain>
    </source>
</reference>
<accession>A0A4S2F617</accession>
<name>A0A4S2F617_9ACTN</name>
<dbReference type="AlphaFoldDB" id="A0A4S2F617"/>
<dbReference type="InterPro" id="IPR006379">
    <property type="entry name" value="HAD-SF_hydro_IIB"/>
</dbReference>
<dbReference type="GO" id="GO:0005829">
    <property type="term" value="C:cytosol"/>
    <property type="evidence" value="ECO:0007669"/>
    <property type="project" value="TreeGrafter"/>
</dbReference>
<dbReference type="OrthoDB" id="3180855at2"/>
<dbReference type="RefSeq" id="WP_136012461.1">
    <property type="nucleotide sequence ID" value="NZ_SRYE01000002.1"/>
</dbReference>
<dbReference type="InterPro" id="IPR023214">
    <property type="entry name" value="HAD_sf"/>
</dbReference>
<dbReference type="Gene3D" id="3.30.1240.10">
    <property type="match status" value="1"/>
</dbReference>
<dbReference type="GO" id="GO:0000287">
    <property type="term" value="F:magnesium ion binding"/>
    <property type="evidence" value="ECO:0007669"/>
    <property type="project" value="TreeGrafter"/>
</dbReference>
<proteinExistence type="predicted"/>